<dbReference type="GO" id="GO:0006450">
    <property type="term" value="P:regulation of translational fidelity"/>
    <property type="evidence" value="ECO:0007669"/>
    <property type="project" value="TreeGrafter"/>
</dbReference>
<comment type="catalytic activity">
    <reaction evidence="7">
        <text>L-threonine + hydrogencarbonate + ATP = L-threonylcarbamoyladenylate + diphosphate + H2O</text>
        <dbReference type="Rhea" id="RHEA:36407"/>
        <dbReference type="ChEBI" id="CHEBI:15377"/>
        <dbReference type="ChEBI" id="CHEBI:17544"/>
        <dbReference type="ChEBI" id="CHEBI:30616"/>
        <dbReference type="ChEBI" id="CHEBI:33019"/>
        <dbReference type="ChEBI" id="CHEBI:57926"/>
        <dbReference type="ChEBI" id="CHEBI:73682"/>
        <dbReference type="EC" id="2.7.7.87"/>
    </reaction>
</comment>
<dbReference type="OrthoDB" id="4664297at2759"/>
<gene>
    <name evidence="9" type="ORF">CDV56_100335</name>
</gene>
<dbReference type="VEuPathDB" id="FungiDB:CDV56_100335"/>
<reference evidence="9" key="1">
    <citation type="submission" date="2018-08" db="EMBL/GenBank/DDBJ databases">
        <title>Draft genome sequence of azole-resistant Aspergillus thermomutatus (Neosartorya pseudofischeri) strain HMR AF 39, isolated from a human nasal aspirate.</title>
        <authorList>
            <person name="Parent-Michaud M."/>
            <person name="Dufresne P.J."/>
            <person name="Fournier E."/>
            <person name="Martineau C."/>
            <person name="Moreira S."/>
            <person name="Perkins V."/>
            <person name="De Repentigny L."/>
            <person name="Dufresne S.F."/>
        </authorList>
    </citation>
    <scope>NUCLEOTIDE SEQUENCE [LARGE SCALE GENOMIC DNA]</scope>
    <source>
        <strain evidence="9">HMR AF 39</strain>
    </source>
</reference>
<dbReference type="PROSITE" id="PS51163">
    <property type="entry name" value="YRDC"/>
    <property type="match status" value="1"/>
</dbReference>
<evidence type="ECO:0000313" key="10">
    <source>
        <dbReference type="Proteomes" id="UP000215305"/>
    </source>
</evidence>
<dbReference type="RefSeq" id="XP_026609476.1">
    <property type="nucleotide sequence ID" value="XM_026753954.1"/>
</dbReference>
<organism evidence="9 10">
    <name type="scientific">Aspergillus thermomutatus</name>
    <name type="common">Neosartorya pseudofischeri</name>
    <dbReference type="NCBI Taxonomy" id="41047"/>
    <lineage>
        <taxon>Eukaryota</taxon>
        <taxon>Fungi</taxon>
        <taxon>Dikarya</taxon>
        <taxon>Ascomycota</taxon>
        <taxon>Pezizomycotina</taxon>
        <taxon>Eurotiomycetes</taxon>
        <taxon>Eurotiomycetidae</taxon>
        <taxon>Eurotiales</taxon>
        <taxon>Aspergillaceae</taxon>
        <taxon>Aspergillus</taxon>
        <taxon>Aspergillus subgen. Fumigati</taxon>
    </lineage>
</organism>
<dbReference type="EC" id="2.7.7.87" evidence="3"/>
<accession>A0A397FWE6</accession>
<evidence type="ECO:0000256" key="5">
    <source>
        <dbReference type="ARBA" id="ARBA00022490"/>
    </source>
</evidence>
<dbReference type="GO" id="GO:0005737">
    <property type="term" value="C:cytoplasm"/>
    <property type="evidence" value="ECO:0007669"/>
    <property type="project" value="UniProtKB-SubCell"/>
</dbReference>
<comment type="similarity">
    <text evidence="2">Belongs to the SUA5 family.</text>
</comment>
<dbReference type="Gene3D" id="3.90.870.10">
    <property type="entry name" value="DHBP synthase"/>
    <property type="match status" value="1"/>
</dbReference>
<dbReference type="GO" id="GO:0000049">
    <property type="term" value="F:tRNA binding"/>
    <property type="evidence" value="ECO:0007669"/>
    <property type="project" value="TreeGrafter"/>
</dbReference>
<keyword evidence="6" id="KW-0808">Transferase</keyword>
<evidence type="ECO:0000256" key="4">
    <source>
        <dbReference type="ARBA" id="ARBA00015492"/>
    </source>
</evidence>
<sequence length="390" mass="42408">MANLQVTLSPVPPSPAQPISLPINIAIHNPANTPVTFLNWGTPFDPRATLLGVFQINDTSTNDPVPLDTIKFTRQLPPSRDDLVEIPAESSTERTVTIPRVPLEQGHEYAVQAKGIWHGIWECTRDEVTDAQLERLGEARGEFESERAVFKMQMGIDIPTDAARVLAVLSAGGTAIIPSSVGYGIVATDPLALQRIFTAKRRQPHKRHAVIGSYALHRELHVLPAEHAALVRLLAVDLNLPLGVIAPYRGDHPLMRKLDAETLAASSVDGTVAMLVNGGPFQEELVRVTAAAGMALLGSSANLTGQGTKTVVEEIEPEVREAADIVVDYGRVRDGWPRASSTMVDFERMRVVRFGACYEVIRDVVGRFAGLDWPEDPGRTALFSGRTDCL</sequence>
<evidence type="ECO:0000256" key="3">
    <source>
        <dbReference type="ARBA" id="ARBA00012584"/>
    </source>
</evidence>
<name>A0A397FWE6_ASPTH</name>
<dbReference type="InterPro" id="IPR006070">
    <property type="entry name" value="Sua5-like_dom"/>
</dbReference>
<evidence type="ECO:0000256" key="1">
    <source>
        <dbReference type="ARBA" id="ARBA00004496"/>
    </source>
</evidence>
<dbReference type="Pfam" id="PF01300">
    <property type="entry name" value="Sua5_yciO_yrdC"/>
    <property type="match status" value="1"/>
</dbReference>
<dbReference type="GO" id="GO:0061710">
    <property type="term" value="F:L-threonylcarbamoyladenylate synthase"/>
    <property type="evidence" value="ECO:0007669"/>
    <property type="project" value="UniProtKB-EC"/>
</dbReference>
<dbReference type="AlphaFoldDB" id="A0A397FWE6"/>
<dbReference type="SUPFAM" id="SSF55821">
    <property type="entry name" value="YrdC/RibB"/>
    <property type="match status" value="1"/>
</dbReference>
<protein>
    <recommendedName>
        <fullName evidence="4">Threonylcarbamoyl-AMP synthase</fullName>
        <ecNumber evidence="3">2.7.7.87</ecNumber>
    </recommendedName>
</protein>
<dbReference type="PANTHER" id="PTHR17490:SF10">
    <property type="entry name" value="THREONYLCARBAMOYL-AMP SYNTHASE"/>
    <property type="match status" value="1"/>
</dbReference>
<dbReference type="InterPro" id="IPR050156">
    <property type="entry name" value="TC-AMP_synthase_SUA5"/>
</dbReference>
<dbReference type="EMBL" id="NKHU02000532">
    <property type="protein sequence ID" value="RHZ43082.1"/>
    <property type="molecule type" value="Genomic_DNA"/>
</dbReference>
<evidence type="ECO:0000256" key="7">
    <source>
        <dbReference type="ARBA" id="ARBA00048366"/>
    </source>
</evidence>
<proteinExistence type="inferred from homology"/>
<feature type="domain" description="YrdC-like" evidence="8">
    <location>
        <begin position="159"/>
        <end position="357"/>
    </location>
</feature>
<evidence type="ECO:0000256" key="6">
    <source>
        <dbReference type="ARBA" id="ARBA00022679"/>
    </source>
</evidence>
<dbReference type="Gene3D" id="2.60.40.2970">
    <property type="match status" value="1"/>
</dbReference>
<dbReference type="GeneID" id="38122309"/>
<comment type="subcellular location">
    <subcellularLocation>
        <location evidence="1">Cytoplasm</location>
    </subcellularLocation>
</comment>
<keyword evidence="10" id="KW-1185">Reference proteome</keyword>
<dbReference type="Proteomes" id="UP000215305">
    <property type="component" value="Unassembled WGS sequence"/>
</dbReference>
<dbReference type="GO" id="GO:0003725">
    <property type="term" value="F:double-stranded RNA binding"/>
    <property type="evidence" value="ECO:0007669"/>
    <property type="project" value="InterPro"/>
</dbReference>
<evidence type="ECO:0000259" key="8">
    <source>
        <dbReference type="PROSITE" id="PS51163"/>
    </source>
</evidence>
<comment type="caution">
    <text evidence="9">The sequence shown here is derived from an EMBL/GenBank/DDBJ whole genome shotgun (WGS) entry which is preliminary data.</text>
</comment>
<evidence type="ECO:0000313" key="9">
    <source>
        <dbReference type="EMBL" id="RHZ43082.1"/>
    </source>
</evidence>
<keyword evidence="5" id="KW-0963">Cytoplasm</keyword>
<dbReference type="PANTHER" id="PTHR17490">
    <property type="entry name" value="SUA5"/>
    <property type="match status" value="1"/>
</dbReference>
<dbReference type="InterPro" id="IPR017945">
    <property type="entry name" value="DHBP_synth_RibB-like_a/b_dom"/>
</dbReference>
<evidence type="ECO:0000256" key="2">
    <source>
        <dbReference type="ARBA" id="ARBA00007663"/>
    </source>
</evidence>